<keyword evidence="3 6" id="KW-0812">Transmembrane</keyword>
<keyword evidence="7" id="KW-0808">Transferase</keyword>
<dbReference type="PANTHER" id="PTHR42723">
    <property type="entry name" value="CHLOROPHYLL SYNTHASE"/>
    <property type="match status" value="1"/>
</dbReference>
<dbReference type="CDD" id="cd13963">
    <property type="entry name" value="PT_UbiA_2"/>
    <property type="match status" value="1"/>
</dbReference>
<keyword evidence="5 6" id="KW-0472">Membrane</keyword>
<evidence type="ECO:0000256" key="4">
    <source>
        <dbReference type="ARBA" id="ARBA00022989"/>
    </source>
</evidence>
<evidence type="ECO:0000256" key="3">
    <source>
        <dbReference type="ARBA" id="ARBA00022692"/>
    </source>
</evidence>
<evidence type="ECO:0000256" key="1">
    <source>
        <dbReference type="ARBA" id="ARBA00004141"/>
    </source>
</evidence>
<feature type="transmembrane region" description="Helical" evidence="6">
    <location>
        <begin position="108"/>
        <end position="126"/>
    </location>
</feature>
<dbReference type="eggNOG" id="COG0382">
    <property type="taxonomic scope" value="Bacteria"/>
</dbReference>
<dbReference type="HOGENOM" id="CLU_029423_0_1_7"/>
<keyword evidence="8" id="KW-1185">Reference proteome</keyword>
<dbReference type="EMBL" id="CP003360">
    <property type="protein sequence ID" value="AFM25768.1"/>
    <property type="molecule type" value="Genomic_DNA"/>
</dbReference>
<keyword evidence="4 6" id="KW-1133">Transmembrane helix</keyword>
<dbReference type="InterPro" id="IPR050475">
    <property type="entry name" value="Prenyltransferase_related"/>
</dbReference>
<accession>I4C877</accession>
<dbReference type="PANTHER" id="PTHR42723:SF1">
    <property type="entry name" value="CHLOROPHYLL SYNTHASE, CHLOROPLASTIC"/>
    <property type="match status" value="1"/>
</dbReference>
<dbReference type="STRING" id="706587.Desti_3106"/>
<organism evidence="7 8">
    <name type="scientific">Desulfomonile tiedjei (strain ATCC 49306 / DSM 6799 / DCB-1)</name>
    <dbReference type="NCBI Taxonomy" id="706587"/>
    <lineage>
        <taxon>Bacteria</taxon>
        <taxon>Pseudomonadati</taxon>
        <taxon>Thermodesulfobacteriota</taxon>
        <taxon>Desulfomonilia</taxon>
        <taxon>Desulfomonilales</taxon>
        <taxon>Desulfomonilaceae</taxon>
        <taxon>Desulfomonile</taxon>
    </lineage>
</organism>
<dbReference type="Pfam" id="PF01040">
    <property type="entry name" value="UbiA"/>
    <property type="match status" value="1"/>
</dbReference>
<evidence type="ECO:0000256" key="5">
    <source>
        <dbReference type="ARBA" id="ARBA00023136"/>
    </source>
</evidence>
<dbReference type="InterPro" id="IPR044878">
    <property type="entry name" value="UbiA_sf"/>
</dbReference>
<dbReference type="Proteomes" id="UP000006055">
    <property type="component" value="Chromosome"/>
</dbReference>
<protein>
    <submittedName>
        <fullName evidence="7">4-hydroxybenzoate polyprenyltransferase-like prenyltransferase</fullName>
    </submittedName>
</protein>
<dbReference type="Gene3D" id="1.10.357.140">
    <property type="entry name" value="UbiA prenyltransferase"/>
    <property type="match status" value="1"/>
</dbReference>
<dbReference type="KEGG" id="dti:Desti_3106"/>
<dbReference type="InterPro" id="IPR000537">
    <property type="entry name" value="UbiA_prenyltransferase"/>
</dbReference>
<evidence type="ECO:0000313" key="8">
    <source>
        <dbReference type="Proteomes" id="UP000006055"/>
    </source>
</evidence>
<keyword evidence="2" id="KW-1003">Cell membrane</keyword>
<evidence type="ECO:0000313" key="7">
    <source>
        <dbReference type="EMBL" id="AFM25768.1"/>
    </source>
</evidence>
<dbReference type="NCBIfam" id="NF008978">
    <property type="entry name" value="PRK12324.1-4"/>
    <property type="match status" value="1"/>
</dbReference>
<evidence type="ECO:0000256" key="6">
    <source>
        <dbReference type="SAM" id="Phobius"/>
    </source>
</evidence>
<name>I4C877_DESTA</name>
<dbReference type="RefSeq" id="WP_014810905.1">
    <property type="nucleotide sequence ID" value="NC_018025.1"/>
</dbReference>
<feature type="transmembrane region" description="Helical" evidence="6">
    <location>
        <begin position="270"/>
        <end position="292"/>
    </location>
</feature>
<gene>
    <name evidence="7" type="ordered locus">Desti_3106</name>
</gene>
<dbReference type="GO" id="GO:0016020">
    <property type="term" value="C:membrane"/>
    <property type="evidence" value="ECO:0007669"/>
    <property type="project" value="UniProtKB-SubCell"/>
</dbReference>
<feature type="transmembrane region" description="Helical" evidence="6">
    <location>
        <begin position="41"/>
        <end position="58"/>
    </location>
</feature>
<proteinExistence type="predicted"/>
<dbReference type="GO" id="GO:0016765">
    <property type="term" value="F:transferase activity, transferring alkyl or aryl (other than methyl) groups"/>
    <property type="evidence" value="ECO:0007669"/>
    <property type="project" value="InterPro"/>
</dbReference>
<dbReference type="AlphaFoldDB" id="I4C877"/>
<feature type="transmembrane region" description="Helical" evidence="6">
    <location>
        <begin position="79"/>
        <end position="102"/>
    </location>
</feature>
<comment type="subcellular location">
    <subcellularLocation>
        <location evidence="1">Membrane</location>
        <topology evidence="1">Multi-pass membrane protein</topology>
    </subcellularLocation>
</comment>
<sequence length="293" mass="32695">MNIILPALKLMRPTQWIKNGFVLMPLVFSGHLTHWEDVVKVSAMFVAFCFASSATYILNDYMDVEQDRVHPRKKHRPLAAGEISPTAALSFMVVLIAAMLSVAVIARIPLNGFLCLGFYLIIHVFYSIKLKDLVILDVLTISAGFLLRVLGGAVVLSVTVSSWLILCTFSISIFLALGKRRHEVMILSDDATSHRPVLENYNVALLDQLVQVATTSTLIFYCLYSVSENHVLGIQSEKLAWTIPLVTYGIFRYLFLIYHEEDGGSPTELLLADVPLLCCVTAWLIVCGVIIYR</sequence>
<reference evidence="8" key="1">
    <citation type="submission" date="2012-06" db="EMBL/GenBank/DDBJ databases">
        <title>Complete sequence of chromosome of Desulfomonile tiedjei DSM 6799.</title>
        <authorList>
            <person name="Lucas S."/>
            <person name="Copeland A."/>
            <person name="Lapidus A."/>
            <person name="Glavina del Rio T."/>
            <person name="Dalin E."/>
            <person name="Tice H."/>
            <person name="Bruce D."/>
            <person name="Goodwin L."/>
            <person name="Pitluck S."/>
            <person name="Peters L."/>
            <person name="Ovchinnikova G."/>
            <person name="Zeytun A."/>
            <person name="Lu M."/>
            <person name="Kyrpides N."/>
            <person name="Mavromatis K."/>
            <person name="Ivanova N."/>
            <person name="Brettin T."/>
            <person name="Detter J.C."/>
            <person name="Han C."/>
            <person name="Larimer F."/>
            <person name="Land M."/>
            <person name="Hauser L."/>
            <person name="Markowitz V."/>
            <person name="Cheng J.-F."/>
            <person name="Hugenholtz P."/>
            <person name="Woyke T."/>
            <person name="Wu D."/>
            <person name="Spring S."/>
            <person name="Schroeder M."/>
            <person name="Brambilla E."/>
            <person name="Klenk H.-P."/>
            <person name="Eisen J.A."/>
        </authorList>
    </citation>
    <scope>NUCLEOTIDE SEQUENCE [LARGE SCALE GENOMIC DNA]</scope>
    <source>
        <strain evidence="8">ATCC 49306 / DSM 6799 / DCB-1</strain>
    </source>
</reference>
<evidence type="ECO:0000256" key="2">
    <source>
        <dbReference type="ARBA" id="ARBA00022475"/>
    </source>
</evidence>
<feature type="transmembrane region" description="Helical" evidence="6">
    <location>
        <begin position="239"/>
        <end position="258"/>
    </location>
</feature>
<dbReference type="NCBIfam" id="NF008977">
    <property type="entry name" value="PRK12324.1-2"/>
    <property type="match status" value="1"/>
</dbReference>
<feature type="transmembrane region" description="Helical" evidence="6">
    <location>
        <begin position="160"/>
        <end position="178"/>
    </location>
</feature>
<feature type="transmembrane region" description="Helical" evidence="6">
    <location>
        <begin position="133"/>
        <end position="154"/>
    </location>
</feature>
<dbReference type="OrthoDB" id="9803632at2"/>